<organism evidence="1 2">
    <name type="scientific">Galerina marginata (strain CBS 339.88)</name>
    <dbReference type="NCBI Taxonomy" id="685588"/>
    <lineage>
        <taxon>Eukaryota</taxon>
        <taxon>Fungi</taxon>
        <taxon>Dikarya</taxon>
        <taxon>Basidiomycota</taxon>
        <taxon>Agaricomycotina</taxon>
        <taxon>Agaricomycetes</taxon>
        <taxon>Agaricomycetidae</taxon>
        <taxon>Agaricales</taxon>
        <taxon>Agaricineae</taxon>
        <taxon>Strophariaceae</taxon>
        <taxon>Galerina</taxon>
    </lineage>
</organism>
<evidence type="ECO:0000313" key="2">
    <source>
        <dbReference type="Proteomes" id="UP000027222"/>
    </source>
</evidence>
<evidence type="ECO:0000313" key="1">
    <source>
        <dbReference type="EMBL" id="KDR79741.1"/>
    </source>
</evidence>
<protein>
    <submittedName>
        <fullName evidence="1">Uncharacterized protein</fullName>
    </submittedName>
</protein>
<dbReference type="AlphaFoldDB" id="A0A067T9B4"/>
<accession>A0A067T9B4</accession>
<dbReference type="Proteomes" id="UP000027222">
    <property type="component" value="Unassembled WGS sequence"/>
</dbReference>
<gene>
    <name evidence="1" type="ORF">GALMADRAFT_136352</name>
</gene>
<proteinExistence type="predicted"/>
<reference evidence="2" key="1">
    <citation type="journal article" date="2014" name="Proc. Natl. Acad. Sci. U.S.A.">
        <title>Extensive sampling of basidiomycete genomes demonstrates inadequacy of the white-rot/brown-rot paradigm for wood decay fungi.</title>
        <authorList>
            <person name="Riley R."/>
            <person name="Salamov A.A."/>
            <person name="Brown D.W."/>
            <person name="Nagy L.G."/>
            <person name="Floudas D."/>
            <person name="Held B.W."/>
            <person name="Levasseur A."/>
            <person name="Lombard V."/>
            <person name="Morin E."/>
            <person name="Otillar R."/>
            <person name="Lindquist E.A."/>
            <person name="Sun H."/>
            <person name="LaButti K.M."/>
            <person name="Schmutz J."/>
            <person name="Jabbour D."/>
            <person name="Luo H."/>
            <person name="Baker S.E."/>
            <person name="Pisabarro A.G."/>
            <person name="Walton J.D."/>
            <person name="Blanchette R.A."/>
            <person name="Henrissat B."/>
            <person name="Martin F."/>
            <person name="Cullen D."/>
            <person name="Hibbett D.S."/>
            <person name="Grigoriev I.V."/>
        </authorList>
    </citation>
    <scope>NUCLEOTIDE SEQUENCE [LARGE SCALE GENOMIC DNA]</scope>
    <source>
        <strain evidence="2">CBS 339.88</strain>
    </source>
</reference>
<sequence>MPRLNEPCPLQHAVRFHQAAVQPPPTTTRLLPDRYSCIAAGAATTCELKAAVLLCQPPPNAILLHEGVPSPSPHPPYLVNIFPHADITRTGNTPKFILSTLASSTGILVALLG</sequence>
<dbReference type="HOGENOM" id="CLU_2133705_0_0_1"/>
<dbReference type="EMBL" id="KL142372">
    <property type="protein sequence ID" value="KDR79741.1"/>
    <property type="molecule type" value="Genomic_DNA"/>
</dbReference>
<name>A0A067T9B4_GALM3</name>
<keyword evidence="2" id="KW-1185">Reference proteome</keyword>